<keyword evidence="1 2" id="KW-0812">Transmembrane</keyword>
<keyword evidence="1" id="KW-1003">Cell membrane</keyword>
<proteinExistence type="predicted"/>
<keyword evidence="1" id="KW-0378">Hydrolase</keyword>
<keyword evidence="1" id="KW-0997">Cell inner membrane</keyword>
<reference evidence="4" key="1">
    <citation type="submission" date="2022-06" db="EMBL/GenBank/DDBJ databases">
        <title>A novel DMS-producing enzyme.</title>
        <authorList>
            <person name="Zhang Y."/>
        </authorList>
    </citation>
    <scope>NUCLEOTIDE SEQUENCE</scope>
    <source>
        <strain evidence="4">RT37</strain>
    </source>
</reference>
<keyword evidence="1" id="KW-0443">Lipid metabolism</keyword>
<dbReference type="AlphaFoldDB" id="A0AAU7KIK5"/>
<keyword evidence="1" id="KW-0479">Metal-binding</keyword>
<dbReference type="Pfam" id="PF04608">
    <property type="entry name" value="PgpA"/>
    <property type="match status" value="1"/>
</dbReference>
<keyword evidence="1" id="KW-0595">Phospholipid degradation</keyword>
<name>A0AAU7KIK5_9GAMM</name>
<dbReference type="SUPFAM" id="SSF101307">
    <property type="entry name" value="YutG-like"/>
    <property type="match status" value="1"/>
</dbReference>
<evidence type="ECO:0000313" key="4">
    <source>
        <dbReference type="EMBL" id="XBO71481.1"/>
    </source>
</evidence>
<dbReference type="InterPro" id="IPR026037">
    <property type="entry name" value="PgpA"/>
</dbReference>
<protein>
    <recommendedName>
        <fullName evidence="1">Phosphatidylglycerophosphatase A</fullName>
        <ecNumber evidence="1">3.1.3.27</ecNumber>
    </recommendedName>
    <alternativeName>
        <fullName evidence="1">Phosphatidylglycerolphosphate phosphatase A</fullName>
    </alternativeName>
</protein>
<keyword evidence="2" id="KW-1133">Transmembrane helix</keyword>
<comment type="catalytic activity">
    <reaction evidence="1">
        <text>a 1,2-diacyl-sn-glycero-3-phospho-(1'-sn-glycero-3'-phosphate) + H2O = a 1,2-diacyl-sn-glycero-3-phospho-(1'-sn-glycerol) + phosphate</text>
        <dbReference type="Rhea" id="RHEA:33751"/>
        <dbReference type="ChEBI" id="CHEBI:15377"/>
        <dbReference type="ChEBI" id="CHEBI:43474"/>
        <dbReference type="ChEBI" id="CHEBI:60110"/>
        <dbReference type="ChEBI" id="CHEBI:64716"/>
        <dbReference type="EC" id="3.1.3.27"/>
    </reaction>
</comment>
<dbReference type="InterPro" id="IPR036681">
    <property type="entry name" value="PgpA-like_sf"/>
</dbReference>
<dbReference type="GO" id="GO:0008962">
    <property type="term" value="F:phosphatidylglycerophosphatase activity"/>
    <property type="evidence" value="ECO:0007669"/>
    <property type="project" value="UniProtKB-EC"/>
</dbReference>
<evidence type="ECO:0000256" key="2">
    <source>
        <dbReference type="SAM" id="Phobius"/>
    </source>
</evidence>
<keyword evidence="1" id="KW-0460">Magnesium</keyword>
<keyword evidence="1 2" id="KW-0472">Membrane</keyword>
<dbReference type="EMBL" id="CP098827">
    <property type="protein sequence ID" value="XBO71481.1"/>
    <property type="molecule type" value="Genomic_DNA"/>
</dbReference>
<dbReference type="InterPro" id="IPR007686">
    <property type="entry name" value="YutG/PgpA"/>
</dbReference>
<dbReference type="EC" id="3.1.3.27" evidence="1"/>
<feature type="transmembrane region" description="Helical" evidence="2">
    <location>
        <begin position="126"/>
        <end position="147"/>
    </location>
</feature>
<organism evidence="4">
    <name type="scientific">Halomonas sp. RT37</name>
    <dbReference type="NCBI Taxonomy" id="2950872"/>
    <lineage>
        <taxon>Bacteria</taxon>
        <taxon>Pseudomonadati</taxon>
        <taxon>Pseudomonadota</taxon>
        <taxon>Gammaproteobacteria</taxon>
        <taxon>Oceanospirillales</taxon>
        <taxon>Halomonadaceae</taxon>
        <taxon>Halomonas</taxon>
    </lineage>
</organism>
<feature type="transmembrane region" description="Helical" evidence="2">
    <location>
        <begin position="44"/>
        <end position="65"/>
    </location>
</feature>
<sequence length="162" mass="17883">MQDLLIWIATGFGLGYSPWAPGTVGSLIGLPVAWWLFRLPLGTRLAVTLTLLVLAVPVCHFASLWLGGGDLPQIVLDEWVALPIAVLAFSRYRRRIILPLGYLLFRLFDISKLSPVREIEGIGGGLGIVADDAMAALYAALTLILLVRLTRRYWQRDPEQSS</sequence>
<evidence type="ECO:0000256" key="1">
    <source>
        <dbReference type="PIRNR" id="PIRNR006162"/>
    </source>
</evidence>
<dbReference type="GO" id="GO:0005886">
    <property type="term" value="C:plasma membrane"/>
    <property type="evidence" value="ECO:0007669"/>
    <property type="project" value="UniProtKB-SubCell"/>
</dbReference>
<evidence type="ECO:0000259" key="3">
    <source>
        <dbReference type="Pfam" id="PF04608"/>
    </source>
</evidence>
<comment type="function">
    <text evidence="1">Lipid phosphatase which dephosphorylates phosphatidylglycerophosphate (PGP) to phosphatidylglycerol (PG).</text>
</comment>
<comment type="cofactor">
    <cofactor evidence="1">
        <name>Mg(2+)</name>
        <dbReference type="ChEBI" id="CHEBI:18420"/>
    </cofactor>
</comment>
<keyword evidence="1" id="KW-0442">Lipid degradation</keyword>
<feature type="domain" description="YutG/PgpA" evidence="3">
    <location>
        <begin position="7"/>
        <end position="146"/>
    </location>
</feature>
<comment type="subcellular location">
    <subcellularLocation>
        <location evidence="1">Cell inner membrane</location>
        <topology evidence="1">Multi-pass membrane protein</topology>
    </subcellularLocation>
</comment>
<dbReference type="GO" id="GO:0009395">
    <property type="term" value="P:phospholipid catabolic process"/>
    <property type="evidence" value="ECO:0007669"/>
    <property type="project" value="UniProtKB-KW"/>
</dbReference>
<dbReference type="RefSeq" id="WP_045992618.1">
    <property type="nucleotide sequence ID" value="NZ_CP098827.1"/>
</dbReference>
<dbReference type="PIRSF" id="PIRSF006162">
    <property type="entry name" value="PgpA"/>
    <property type="match status" value="1"/>
</dbReference>
<feature type="transmembrane region" description="Helical" evidence="2">
    <location>
        <begin position="19"/>
        <end position="37"/>
    </location>
</feature>
<dbReference type="CDD" id="cd06971">
    <property type="entry name" value="PgpA"/>
    <property type="match status" value="1"/>
</dbReference>
<dbReference type="PANTHER" id="PTHR36305:SF1">
    <property type="entry name" value="PHOSPHATIDYLGLYCEROPHOSPHATASE A"/>
    <property type="match status" value="1"/>
</dbReference>
<accession>A0AAU7KIK5</accession>
<gene>
    <name evidence="4" type="ORF">NFG58_01830</name>
</gene>
<dbReference type="GO" id="GO:0046872">
    <property type="term" value="F:metal ion binding"/>
    <property type="evidence" value="ECO:0007669"/>
    <property type="project" value="UniProtKB-KW"/>
</dbReference>
<comment type="pathway">
    <text evidence="1">Phospholipid metabolism; phosphatidylglycerol biosynthesis; phosphatidylglycerol from CDP-diacylglycerol: step 2/2.</text>
</comment>
<keyword evidence="1" id="KW-1208">Phospholipid metabolism</keyword>
<dbReference type="PANTHER" id="PTHR36305">
    <property type="entry name" value="PHOSPHATIDYLGLYCEROPHOSPHATASE A"/>
    <property type="match status" value="1"/>
</dbReference>